<dbReference type="AlphaFoldDB" id="A0A6B3LCG1"/>
<dbReference type="PANTHER" id="PTHR43713">
    <property type="entry name" value="GLUTAMATE-1-SEMIALDEHYDE 2,1-AMINOMUTASE"/>
    <property type="match status" value="1"/>
</dbReference>
<comment type="subunit">
    <text evidence="7">Homodimer.</text>
</comment>
<evidence type="ECO:0000313" key="8">
    <source>
        <dbReference type="EMBL" id="QQL45273.1"/>
    </source>
</evidence>
<evidence type="ECO:0000313" key="9">
    <source>
        <dbReference type="Proteomes" id="UP000475117"/>
    </source>
</evidence>
<dbReference type="Gene3D" id="3.40.640.10">
    <property type="entry name" value="Type I PLP-dependent aspartate aminotransferase-like (Major domain)"/>
    <property type="match status" value="1"/>
</dbReference>
<dbReference type="InterPro" id="IPR015424">
    <property type="entry name" value="PyrdxlP-dep_Trfase"/>
</dbReference>
<protein>
    <recommendedName>
        <fullName evidence="7">Glutamate-1-semialdehyde 2,1-aminomutase</fullName>
        <shortName evidence="7">GSA</shortName>
        <ecNumber evidence="7">5.4.3.8</ecNumber>
    </recommendedName>
    <alternativeName>
        <fullName evidence="7">Glutamate-1-semialdehyde aminotransferase</fullName>
        <shortName evidence="7">GSA-AT</shortName>
    </alternativeName>
</protein>
<gene>
    <name evidence="7 8" type="primary">hemL</name>
    <name evidence="8" type="ORF">G3M56_001415</name>
</gene>
<dbReference type="EMBL" id="CP066776">
    <property type="protein sequence ID" value="QQL45273.1"/>
    <property type="molecule type" value="Genomic_DNA"/>
</dbReference>
<comment type="pathway">
    <text evidence="2">Porphyrin-containing compound metabolism; protoporphyrin-IX biosynthesis; 5-aminolevulinate from L-glutamyl-tRNA(Glu): step 2/2.</text>
</comment>
<dbReference type="InterPro" id="IPR004639">
    <property type="entry name" value="4pyrrol_synth_GluAld_NH2Trfase"/>
</dbReference>
<dbReference type="HAMAP" id="MF_00375">
    <property type="entry name" value="HemL_aminotrans_3"/>
    <property type="match status" value="1"/>
</dbReference>
<comment type="catalytic activity">
    <reaction evidence="7">
        <text>(S)-4-amino-5-oxopentanoate = 5-aminolevulinate</text>
        <dbReference type="Rhea" id="RHEA:14265"/>
        <dbReference type="ChEBI" id="CHEBI:57501"/>
        <dbReference type="ChEBI" id="CHEBI:356416"/>
        <dbReference type="EC" id="5.4.3.8"/>
    </reaction>
</comment>
<evidence type="ECO:0000256" key="4">
    <source>
        <dbReference type="ARBA" id="ARBA00022898"/>
    </source>
</evidence>
<keyword evidence="6 7" id="KW-0627">Porphyrin biosynthesis</keyword>
<dbReference type="PROSITE" id="PS00600">
    <property type="entry name" value="AA_TRANSFER_CLASS_3"/>
    <property type="match status" value="1"/>
</dbReference>
<dbReference type="NCBIfam" id="NF000818">
    <property type="entry name" value="PRK00062.1"/>
    <property type="match status" value="1"/>
</dbReference>
<dbReference type="InterPro" id="IPR015421">
    <property type="entry name" value="PyrdxlP-dep_Trfase_major"/>
</dbReference>
<reference evidence="8 9" key="1">
    <citation type="submission" date="2020-12" db="EMBL/GenBank/DDBJ databases">
        <title>Sulforoseuscoccus oceanibium gen. nov., sp. nov., a representative of the phylum Verrucomicrobia with special cytoplasmic membrane, and proposal of Sulforoseuscoccusaceae fam. nov.</title>
        <authorList>
            <person name="Xi F."/>
        </authorList>
    </citation>
    <scope>NUCLEOTIDE SEQUENCE [LARGE SCALE GENOMIC DNA]</scope>
    <source>
        <strain evidence="8 9">T37</strain>
    </source>
</reference>
<dbReference type="Pfam" id="PF00202">
    <property type="entry name" value="Aminotran_3"/>
    <property type="match status" value="1"/>
</dbReference>
<dbReference type="RefSeq" id="WP_164363960.1">
    <property type="nucleotide sequence ID" value="NZ_CP066776.1"/>
</dbReference>
<dbReference type="GO" id="GO:0005737">
    <property type="term" value="C:cytoplasm"/>
    <property type="evidence" value="ECO:0007669"/>
    <property type="project" value="UniProtKB-SubCell"/>
</dbReference>
<comment type="cofactor">
    <cofactor evidence="1 7">
        <name>pyridoxal 5'-phosphate</name>
        <dbReference type="ChEBI" id="CHEBI:597326"/>
    </cofactor>
</comment>
<dbReference type="GO" id="GO:0006782">
    <property type="term" value="P:protoporphyrinogen IX biosynthetic process"/>
    <property type="evidence" value="ECO:0007669"/>
    <property type="project" value="UniProtKB-UniRule"/>
</dbReference>
<dbReference type="GO" id="GO:0008483">
    <property type="term" value="F:transaminase activity"/>
    <property type="evidence" value="ECO:0007669"/>
    <property type="project" value="InterPro"/>
</dbReference>
<feature type="modified residue" description="N6-(pyridoxal phosphate)lysine" evidence="7">
    <location>
        <position position="272"/>
    </location>
</feature>
<dbReference type="CDD" id="cd00610">
    <property type="entry name" value="OAT_like"/>
    <property type="match status" value="1"/>
</dbReference>
<dbReference type="Gene3D" id="3.90.1150.10">
    <property type="entry name" value="Aspartate Aminotransferase, domain 1"/>
    <property type="match status" value="1"/>
</dbReference>
<proteinExistence type="inferred from homology"/>
<evidence type="ECO:0000256" key="1">
    <source>
        <dbReference type="ARBA" id="ARBA00001933"/>
    </source>
</evidence>
<dbReference type="InterPro" id="IPR015422">
    <property type="entry name" value="PyrdxlP-dep_Trfase_small"/>
</dbReference>
<dbReference type="FunFam" id="3.40.640.10:FF:000021">
    <property type="entry name" value="Glutamate-1-semialdehyde 2,1-aminomutase"/>
    <property type="match status" value="1"/>
</dbReference>
<dbReference type="NCBIfam" id="TIGR00713">
    <property type="entry name" value="hemL"/>
    <property type="match status" value="1"/>
</dbReference>
<dbReference type="SUPFAM" id="SSF53383">
    <property type="entry name" value="PLP-dependent transferases"/>
    <property type="match status" value="1"/>
</dbReference>
<keyword evidence="9" id="KW-1185">Reference proteome</keyword>
<accession>A0A6B3LCG1</accession>
<dbReference type="UniPathway" id="UPA00251">
    <property type="reaction ID" value="UER00317"/>
</dbReference>
<dbReference type="PANTHER" id="PTHR43713:SF3">
    <property type="entry name" value="GLUTAMATE-1-SEMIALDEHYDE 2,1-AMINOMUTASE 1, CHLOROPLASTIC-RELATED"/>
    <property type="match status" value="1"/>
</dbReference>
<keyword evidence="5 7" id="KW-0413">Isomerase</keyword>
<evidence type="ECO:0000256" key="2">
    <source>
        <dbReference type="ARBA" id="ARBA00004819"/>
    </source>
</evidence>
<dbReference type="InterPro" id="IPR049704">
    <property type="entry name" value="Aminotrans_3_PPA_site"/>
</dbReference>
<comment type="similarity">
    <text evidence="3 7">Belongs to the class-III pyridoxal-phosphate-dependent aminotransferase family. HemL subfamily.</text>
</comment>
<dbReference type="InterPro" id="IPR005814">
    <property type="entry name" value="Aminotrans_3"/>
</dbReference>
<dbReference type="EC" id="5.4.3.8" evidence="7"/>
<dbReference type="KEGG" id="soa:G3M56_001415"/>
<dbReference type="Proteomes" id="UP000475117">
    <property type="component" value="Chromosome"/>
</dbReference>
<keyword evidence="4 7" id="KW-0663">Pyridoxal phosphate</keyword>
<evidence type="ECO:0000256" key="5">
    <source>
        <dbReference type="ARBA" id="ARBA00023235"/>
    </source>
</evidence>
<dbReference type="GO" id="GO:0042286">
    <property type="term" value="F:glutamate-1-semialdehyde 2,1-aminomutase activity"/>
    <property type="evidence" value="ECO:0007669"/>
    <property type="project" value="UniProtKB-UniRule"/>
</dbReference>
<sequence length="435" mass="45969">MSQPSTQGPKSADLFTQAKTLIPGGVNSPVRAFRSVGGNPFFVDRAKGSRVWDVDGRELLDYVGTWGPAILGHAPDVVVDAVRTAAANGVSFGIPNPYEVEIAELIRDWVPSVEKVRMVNSGTEATMSAIRLARGYTGRSKVVKFDGCYHGHVDSLLVAAGSGALTQGTPDSAGVPAGFAAETIVVPFNDREALERVFAEQGEDIAALILEPIPANAGLILPDEGFHAFLRELTTKNGTVLIFDEVMTGFRVAKGGVQELVGITPDLTAMGKVIGGGLPVGAFGGRAEIMDCLAPLGPVYQAGTLSGNPLAMAAGLAQLREMERIDGYAHLEKLGARLEAGLRGILADIGRPLTLHRVGSMFCLFFNEKPVRNLQDSMASDGAVFNTFFHSTLADGVYFAPSAYETGFISCAHSEADIDHTLEVVEAGLRKALLS</sequence>
<evidence type="ECO:0000256" key="7">
    <source>
        <dbReference type="HAMAP-Rule" id="MF_00375"/>
    </source>
</evidence>
<dbReference type="GO" id="GO:0030170">
    <property type="term" value="F:pyridoxal phosphate binding"/>
    <property type="evidence" value="ECO:0007669"/>
    <property type="project" value="InterPro"/>
</dbReference>
<evidence type="ECO:0000256" key="3">
    <source>
        <dbReference type="ARBA" id="ARBA00008981"/>
    </source>
</evidence>
<keyword evidence="7" id="KW-0963">Cytoplasm</keyword>
<organism evidence="8 9">
    <name type="scientific">Sulfuriroseicoccus oceanibius</name>
    <dbReference type="NCBI Taxonomy" id="2707525"/>
    <lineage>
        <taxon>Bacteria</taxon>
        <taxon>Pseudomonadati</taxon>
        <taxon>Verrucomicrobiota</taxon>
        <taxon>Verrucomicrobiia</taxon>
        <taxon>Verrucomicrobiales</taxon>
        <taxon>Verrucomicrobiaceae</taxon>
        <taxon>Sulfuriroseicoccus</taxon>
    </lineage>
</organism>
<evidence type="ECO:0000256" key="6">
    <source>
        <dbReference type="ARBA" id="ARBA00023244"/>
    </source>
</evidence>
<comment type="subcellular location">
    <subcellularLocation>
        <location evidence="7">Cytoplasm</location>
    </subcellularLocation>
</comment>
<name>A0A6B3LCG1_9BACT</name>